<evidence type="ECO:0000313" key="2">
    <source>
        <dbReference type="Proteomes" id="UP000430232"/>
    </source>
</evidence>
<name>A0A6H9TAI6_9BURK</name>
<dbReference type="GeneID" id="99787904"/>
<sequence>MDEPLQFRFPSPGCADRTRADWPFYLDREQRALLRRLHDAWGEDAIVQIYGGCVRVRAESGEWRFANEVELRAGLEICARCRRA</sequence>
<dbReference type="OrthoDB" id="9035837at2"/>
<keyword evidence="2" id="KW-1185">Reference proteome</keyword>
<organism evidence="1 2">
    <name type="scientific">Burkholderia latens</name>
    <dbReference type="NCBI Taxonomy" id="488446"/>
    <lineage>
        <taxon>Bacteria</taxon>
        <taxon>Pseudomonadati</taxon>
        <taxon>Pseudomonadota</taxon>
        <taxon>Betaproteobacteria</taxon>
        <taxon>Burkholderiales</taxon>
        <taxon>Burkholderiaceae</taxon>
        <taxon>Burkholderia</taxon>
        <taxon>Burkholderia cepacia complex</taxon>
    </lineage>
</organism>
<dbReference type="RefSeq" id="WP_151062334.1">
    <property type="nucleotide sequence ID" value="NZ_CABVPL010000003.1"/>
</dbReference>
<protein>
    <submittedName>
        <fullName evidence="1">Uncharacterized protein</fullName>
    </submittedName>
</protein>
<evidence type="ECO:0000313" key="1">
    <source>
        <dbReference type="EMBL" id="KAB0644805.1"/>
    </source>
</evidence>
<proteinExistence type="predicted"/>
<comment type="caution">
    <text evidence="1">The sequence shown here is derived from an EMBL/GenBank/DDBJ whole genome shotgun (WGS) entry which is preliminary data.</text>
</comment>
<accession>A0A6H9TAI6</accession>
<reference evidence="1 2" key="1">
    <citation type="submission" date="2019-09" db="EMBL/GenBank/DDBJ databases">
        <title>Draft genome sequences of 48 bacterial type strains from the CCUG.</title>
        <authorList>
            <person name="Tunovic T."/>
            <person name="Pineiro-Iglesias B."/>
            <person name="Unosson C."/>
            <person name="Inganas E."/>
            <person name="Ohlen M."/>
            <person name="Cardew S."/>
            <person name="Jensie-Markopoulos S."/>
            <person name="Salva-Serra F."/>
            <person name="Jaen-Luchoro D."/>
            <person name="Karlsson R."/>
            <person name="Svensson-Stadler L."/>
            <person name="Chun J."/>
            <person name="Moore E."/>
        </authorList>
    </citation>
    <scope>NUCLEOTIDE SEQUENCE [LARGE SCALE GENOMIC DNA]</scope>
    <source>
        <strain evidence="1 2">CCUG 54555</strain>
    </source>
</reference>
<gene>
    <name evidence="1" type="ORF">F7R21_00355</name>
</gene>
<dbReference type="Proteomes" id="UP000430232">
    <property type="component" value="Unassembled WGS sequence"/>
</dbReference>
<dbReference type="AlphaFoldDB" id="A0A6H9TAI6"/>
<dbReference type="EMBL" id="VZOJ01000001">
    <property type="protein sequence ID" value="KAB0644805.1"/>
    <property type="molecule type" value="Genomic_DNA"/>
</dbReference>